<dbReference type="GO" id="GO:0016740">
    <property type="term" value="F:transferase activity"/>
    <property type="evidence" value="ECO:0007669"/>
    <property type="project" value="UniProtKB-KW"/>
</dbReference>
<evidence type="ECO:0000259" key="1">
    <source>
        <dbReference type="Pfam" id="PF18765"/>
    </source>
</evidence>
<dbReference type="AlphaFoldDB" id="A0A517DXD2"/>
<keyword evidence="2" id="KW-0808">Transferase</keyword>
<organism evidence="2 3">
    <name type="scientific">Sporomusa termitida</name>
    <dbReference type="NCBI Taxonomy" id="2377"/>
    <lineage>
        <taxon>Bacteria</taxon>
        <taxon>Bacillati</taxon>
        <taxon>Bacillota</taxon>
        <taxon>Negativicutes</taxon>
        <taxon>Selenomonadales</taxon>
        <taxon>Sporomusaceae</taxon>
        <taxon>Sporomusa</taxon>
    </lineage>
</organism>
<keyword evidence="3" id="KW-1185">Reference proteome</keyword>
<dbReference type="KEGG" id="sted:SPTER_34280"/>
<sequence length="133" mass="15702">MSKDYDLINKLKDFFATRPELLFVWLFGSVATGKTNRFSDVDIAIYISNQNLINDFDWYLELKLKLMDITKREVDLIVLNTASPLLKHVANMQKVVLLSHASLFEAEYSLAVIKEYNDVRYWTRKTRMRYLEV</sequence>
<feature type="domain" description="Polymerase beta nucleotidyltransferase" evidence="1">
    <location>
        <begin position="9"/>
        <end position="99"/>
    </location>
</feature>
<proteinExistence type="predicted"/>
<dbReference type="EMBL" id="CP036259">
    <property type="protein sequence ID" value="QDR82007.1"/>
    <property type="molecule type" value="Genomic_DNA"/>
</dbReference>
<dbReference type="InterPro" id="IPR052930">
    <property type="entry name" value="TA_antitoxin_MntA"/>
</dbReference>
<reference evidence="2 3" key="1">
    <citation type="submission" date="2019-02" db="EMBL/GenBank/DDBJ databases">
        <title>Closed genome of Sporomusa termitida DSM 4440.</title>
        <authorList>
            <person name="Poehlein A."/>
            <person name="Daniel R."/>
        </authorList>
    </citation>
    <scope>NUCLEOTIDE SEQUENCE [LARGE SCALE GENOMIC DNA]</scope>
    <source>
        <strain evidence="2 3">DSM 4440</strain>
    </source>
</reference>
<dbReference type="OrthoDB" id="90159at2"/>
<dbReference type="CDD" id="cd05403">
    <property type="entry name" value="NT_KNTase_like"/>
    <property type="match status" value="1"/>
</dbReference>
<gene>
    <name evidence="2" type="ORF">SPTER_34280</name>
</gene>
<dbReference type="Proteomes" id="UP000320776">
    <property type="component" value="Chromosome"/>
</dbReference>
<protein>
    <submittedName>
        <fullName evidence="2">Polymerase beta, Nucleotidyltransferase</fullName>
    </submittedName>
</protein>
<dbReference type="Gene3D" id="3.30.460.10">
    <property type="entry name" value="Beta Polymerase, domain 2"/>
    <property type="match status" value="1"/>
</dbReference>
<dbReference type="PANTHER" id="PTHR43852:SF3">
    <property type="entry name" value="NUCLEOTIDYLTRANSFERASE"/>
    <property type="match status" value="1"/>
</dbReference>
<dbReference type="PANTHER" id="PTHR43852">
    <property type="entry name" value="NUCLEOTIDYLTRANSFERASE"/>
    <property type="match status" value="1"/>
</dbReference>
<accession>A0A517DXD2</accession>
<dbReference type="Pfam" id="PF18765">
    <property type="entry name" value="Polbeta"/>
    <property type="match status" value="1"/>
</dbReference>
<dbReference type="NCBIfam" id="NF047752">
    <property type="entry name" value="MntA_antitoxin"/>
    <property type="match status" value="1"/>
</dbReference>
<dbReference type="SUPFAM" id="SSF81301">
    <property type="entry name" value="Nucleotidyltransferase"/>
    <property type="match status" value="1"/>
</dbReference>
<dbReference type="InterPro" id="IPR043519">
    <property type="entry name" value="NT_sf"/>
</dbReference>
<name>A0A517DXD2_9FIRM</name>
<dbReference type="InterPro" id="IPR041633">
    <property type="entry name" value="Polbeta"/>
</dbReference>
<dbReference type="RefSeq" id="WP_144351434.1">
    <property type="nucleotide sequence ID" value="NZ_CP036259.1"/>
</dbReference>
<evidence type="ECO:0000313" key="2">
    <source>
        <dbReference type="EMBL" id="QDR82007.1"/>
    </source>
</evidence>
<evidence type="ECO:0000313" key="3">
    <source>
        <dbReference type="Proteomes" id="UP000320776"/>
    </source>
</evidence>